<protein>
    <submittedName>
        <fullName evidence="2">Uncharacterized protein</fullName>
    </submittedName>
</protein>
<name>A0ABW2B725_9RHOB</name>
<evidence type="ECO:0000313" key="3">
    <source>
        <dbReference type="Proteomes" id="UP001596353"/>
    </source>
</evidence>
<comment type="caution">
    <text evidence="2">The sequence shown here is derived from an EMBL/GenBank/DDBJ whole genome shotgun (WGS) entry which is preliminary data.</text>
</comment>
<gene>
    <name evidence="2" type="ORF">ACFQFQ_18360</name>
</gene>
<dbReference type="EMBL" id="JBHSWG010000001">
    <property type="protein sequence ID" value="MFC6761006.1"/>
    <property type="molecule type" value="Genomic_DNA"/>
</dbReference>
<accession>A0ABW2B725</accession>
<feature type="chain" id="PRO_5046281674" evidence="1">
    <location>
        <begin position="28"/>
        <end position="73"/>
    </location>
</feature>
<feature type="signal peptide" evidence="1">
    <location>
        <begin position="1"/>
        <end position="27"/>
    </location>
</feature>
<reference evidence="3" key="1">
    <citation type="journal article" date="2019" name="Int. J. Syst. Evol. Microbiol.">
        <title>The Global Catalogue of Microorganisms (GCM) 10K type strain sequencing project: providing services to taxonomists for standard genome sequencing and annotation.</title>
        <authorList>
            <consortium name="The Broad Institute Genomics Platform"/>
            <consortium name="The Broad Institute Genome Sequencing Center for Infectious Disease"/>
            <person name="Wu L."/>
            <person name="Ma J."/>
        </authorList>
    </citation>
    <scope>NUCLEOTIDE SEQUENCE [LARGE SCALE GENOMIC DNA]</scope>
    <source>
        <strain evidence="3">CCUG 66188</strain>
    </source>
</reference>
<organism evidence="2 3">
    <name type="scientific">Sulfitobacter porphyrae</name>
    <dbReference type="NCBI Taxonomy" id="1246864"/>
    <lineage>
        <taxon>Bacteria</taxon>
        <taxon>Pseudomonadati</taxon>
        <taxon>Pseudomonadota</taxon>
        <taxon>Alphaproteobacteria</taxon>
        <taxon>Rhodobacterales</taxon>
        <taxon>Roseobacteraceae</taxon>
        <taxon>Sulfitobacter</taxon>
    </lineage>
</organism>
<sequence length="73" mass="7972">MLKSFSKSCIALAALTAISLPLTEANAKQTRMVVRNDPFSSSNLVVPKGYYPPLLPSVVSRPRKNSATCHRQL</sequence>
<dbReference type="Proteomes" id="UP001596353">
    <property type="component" value="Unassembled WGS sequence"/>
</dbReference>
<keyword evidence="3" id="KW-1185">Reference proteome</keyword>
<evidence type="ECO:0000313" key="2">
    <source>
        <dbReference type="EMBL" id="MFC6761006.1"/>
    </source>
</evidence>
<keyword evidence="1" id="KW-0732">Signal</keyword>
<evidence type="ECO:0000256" key="1">
    <source>
        <dbReference type="SAM" id="SignalP"/>
    </source>
</evidence>
<proteinExistence type="predicted"/>